<keyword evidence="3" id="KW-0276">Fatty acid metabolism</keyword>
<dbReference type="PRINTS" id="PR01071">
    <property type="entry name" value="ACOABIOTINCC"/>
</dbReference>
<keyword evidence="3" id="KW-0443">Lipid metabolism</keyword>
<dbReference type="GO" id="GO:0003989">
    <property type="term" value="F:acetyl-CoA carboxylase activity"/>
    <property type="evidence" value="ECO:0007669"/>
    <property type="project" value="InterPro"/>
</dbReference>
<comment type="function">
    <text evidence="3">This protein is a component of the acetyl coenzyme A carboxylase complex; first, biotin carboxylase catalyzes the carboxylation of the carrier protein and then the transcarboxylase transfers the carboxyl group to form malonyl-CoA.</text>
</comment>
<organism evidence="5">
    <name type="scientific">candidate division WOR-3 bacterium</name>
    <dbReference type="NCBI Taxonomy" id="2052148"/>
    <lineage>
        <taxon>Bacteria</taxon>
        <taxon>Bacteria division WOR-3</taxon>
    </lineage>
</organism>
<reference evidence="5" key="1">
    <citation type="journal article" date="2020" name="mSystems">
        <title>Genome- and Community-Level Interaction Insights into Carbon Utilization and Element Cycling Functions of Hydrothermarchaeota in Hydrothermal Sediment.</title>
        <authorList>
            <person name="Zhou Z."/>
            <person name="Liu Y."/>
            <person name="Xu W."/>
            <person name="Pan J."/>
            <person name="Luo Z.H."/>
            <person name="Li M."/>
        </authorList>
    </citation>
    <scope>NUCLEOTIDE SEQUENCE [LARGE SCALE GENOMIC DNA]</scope>
    <source>
        <strain evidence="5">SpSt-695</strain>
    </source>
</reference>
<keyword evidence="3" id="KW-0444">Lipid biosynthesis</keyword>
<dbReference type="SUPFAM" id="SSF51230">
    <property type="entry name" value="Single hybrid motif"/>
    <property type="match status" value="1"/>
</dbReference>
<sequence>MKNKDFEIIKKLIEIMKEENLTEIEIKKPFFKIKLLKESLKETPKIEVKKEEIKERKEIEEIKEIKEDNIYILKSPLVGTFYRAPSPESPPYVEIGDEVKKGDILCIIEAMKIMNEIESEVDGKIIDILVENAKPVEFGQALFKIEVRK</sequence>
<dbReference type="InterPro" id="IPR050709">
    <property type="entry name" value="Biotin_Carboxyl_Carrier/Decarb"/>
</dbReference>
<accession>A0A7V3ZSS4</accession>
<evidence type="ECO:0000259" key="4">
    <source>
        <dbReference type="PROSITE" id="PS50968"/>
    </source>
</evidence>
<dbReference type="PROSITE" id="PS50968">
    <property type="entry name" value="BIOTINYL_LIPOYL"/>
    <property type="match status" value="1"/>
</dbReference>
<keyword evidence="2 3" id="KW-0092">Biotin</keyword>
<dbReference type="InterPro" id="IPR000089">
    <property type="entry name" value="Biotin_lipoyl"/>
</dbReference>
<name>A0A7V3ZSS4_UNCW3</name>
<dbReference type="NCBIfam" id="TIGR00531">
    <property type="entry name" value="BCCP"/>
    <property type="match status" value="1"/>
</dbReference>
<dbReference type="AlphaFoldDB" id="A0A7V3ZSS4"/>
<feature type="domain" description="Lipoyl-binding" evidence="4">
    <location>
        <begin position="70"/>
        <end position="146"/>
    </location>
</feature>
<dbReference type="PANTHER" id="PTHR45266">
    <property type="entry name" value="OXALOACETATE DECARBOXYLASE ALPHA CHAIN"/>
    <property type="match status" value="1"/>
</dbReference>
<dbReference type="GO" id="GO:0006633">
    <property type="term" value="P:fatty acid biosynthetic process"/>
    <property type="evidence" value="ECO:0007669"/>
    <property type="project" value="UniProtKB-UniPathway"/>
</dbReference>
<dbReference type="InterPro" id="IPR011053">
    <property type="entry name" value="Single_hybrid_motif"/>
</dbReference>
<gene>
    <name evidence="5" type="primary">accB</name>
    <name evidence="5" type="ORF">ENU72_00360</name>
</gene>
<dbReference type="UniPathway" id="UPA00094"/>
<evidence type="ECO:0000256" key="1">
    <source>
        <dbReference type="ARBA" id="ARBA00017562"/>
    </source>
</evidence>
<dbReference type="InterPro" id="IPR001249">
    <property type="entry name" value="AcCoA_biotinCC"/>
</dbReference>
<comment type="pathway">
    <text evidence="3">Lipid metabolism; fatty acid biosynthesis.</text>
</comment>
<dbReference type="EMBL" id="DTDP01000013">
    <property type="protein sequence ID" value="HGK53464.1"/>
    <property type="molecule type" value="Genomic_DNA"/>
</dbReference>
<protein>
    <recommendedName>
        <fullName evidence="1 3">Biotin carboxyl carrier protein of acetyl-CoA carboxylase</fullName>
    </recommendedName>
</protein>
<evidence type="ECO:0000256" key="2">
    <source>
        <dbReference type="ARBA" id="ARBA00023267"/>
    </source>
</evidence>
<dbReference type="PANTHER" id="PTHR45266:SF3">
    <property type="entry name" value="OXALOACETATE DECARBOXYLASE ALPHA CHAIN"/>
    <property type="match status" value="1"/>
</dbReference>
<dbReference type="CDD" id="cd06850">
    <property type="entry name" value="biotinyl_domain"/>
    <property type="match status" value="1"/>
</dbReference>
<dbReference type="Pfam" id="PF00364">
    <property type="entry name" value="Biotin_lipoyl"/>
    <property type="match status" value="1"/>
</dbReference>
<keyword evidence="3" id="KW-0275">Fatty acid biosynthesis</keyword>
<dbReference type="GO" id="GO:0009317">
    <property type="term" value="C:acetyl-CoA carboxylase complex"/>
    <property type="evidence" value="ECO:0007669"/>
    <property type="project" value="InterPro"/>
</dbReference>
<comment type="caution">
    <text evidence="5">The sequence shown here is derived from an EMBL/GenBank/DDBJ whole genome shotgun (WGS) entry which is preliminary data.</text>
</comment>
<dbReference type="NCBIfam" id="NF005457">
    <property type="entry name" value="PRK07051.1"/>
    <property type="match status" value="1"/>
</dbReference>
<dbReference type="Gene3D" id="2.40.50.100">
    <property type="match status" value="1"/>
</dbReference>
<proteinExistence type="predicted"/>
<evidence type="ECO:0000313" key="5">
    <source>
        <dbReference type="EMBL" id="HGK53464.1"/>
    </source>
</evidence>
<evidence type="ECO:0000256" key="3">
    <source>
        <dbReference type="RuleBase" id="RU364072"/>
    </source>
</evidence>